<comment type="caution">
    <text evidence="1">The sequence shown here is derived from an EMBL/GenBank/DDBJ whole genome shotgun (WGS) entry which is preliminary data.</text>
</comment>
<dbReference type="EMBL" id="RCZY01000002">
    <property type="protein sequence ID" value="RRE44054.1"/>
    <property type="molecule type" value="Genomic_DNA"/>
</dbReference>
<gene>
    <name evidence="1" type="ORF">EAO28_25630</name>
</gene>
<sequence>MGLAGNQPDTVDIDAIPAFIRDVEARGRLLLATASTRSTSRRMTACVFAATTCRCTKTA</sequence>
<evidence type="ECO:0000313" key="2">
    <source>
        <dbReference type="Proteomes" id="UP000272440"/>
    </source>
</evidence>
<reference evidence="1 2" key="1">
    <citation type="journal article" date="2019" name="Antimicrob. Agents Chemother.">
        <title>Applying Rapid Whole Genome Sequencing to Predict Phenotypic Antimicrobial Susceptibility Testing Results Among Carbapenem-Resistant Klebsiella pneumoniae Clinical Isolates.</title>
        <authorList>
            <person name="Tamma P.D."/>
            <person name="Fan Y."/>
            <person name="Bergman Y."/>
            <person name="Pertea G."/>
            <person name="Kazmi A."/>
            <person name="Lewis S."/>
            <person name="Carroll K.C."/>
            <person name="Schatz M.C."/>
            <person name="Timp W."/>
            <person name="Simner P.J."/>
        </authorList>
    </citation>
    <scope>NUCLEOTIDE SEQUENCE [LARGE SCALE GENOMIC DNA]</scope>
    <source>
        <strain evidence="1 2">KLPN_33</strain>
    </source>
</reference>
<dbReference type="Proteomes" id="UP000272440">
    <property type="component" value="Unassembled WGS sequence"/>
</dbReference>
<protein>
    <submittedName>
        <fullName evidence="1">Uncharacterized protein</fullName>
    </submittedName>
</protein>
<dbReference type="AlphaFoldDB" id="A0A3P2ELK6"/>
<proteinExistence type="predicted"/>
<name>A0A3P2ELK6_KLEPN</name>
<evidence type="ECO:0000313" key="1">
    <source>
        <dbReference type="EMBL" id="RRE44054.1"/>
    </source>
</evidence>
<accession>A0A3P2ELK6</accession>
<organism evidence="1 2">
    <name type="scientific">Klebsiella pneumoniae</name>
    <dbReference type="NCBI Taxonomy" id="573"/>
    <lineage>
        <taxon>Bacteria</taxon>
        <taxon>Pseudomonadati</taxon>
        <taxon>Pseudomonadota</taxon>
        <taxon>Gammaproteobacteria</taxon>
        <taxon>Enterobacterales</taxon>
        <taxon>Enterobacteriaceae</taxon>
        <taxon>Klebsiella/Raoultella group</taxon>
        <taxon>Klebsiella</taxon>
        <taxon>Klebsiella pneumoniae complex</taxon>
    </lineage>
</organism>